<comment type="catalytic activity">
    <reaction evidence="2">
        <text>2 GTP = 3',3'-c-di-GMP + 2 diphosphate</text>
        <dbReference type="Rhea" id="RHEA:24898"/>
        <dbReference type="ChEBI" id="CHEBI:33019"/>
        <dbReference type="ChEBI" id="CHEBI:37565"/>
        <dbReference type="ChEBI" id="CHEBI:58805"/>
        <dbReference type="EC" id="2.7.7.65"/>
    </reaction>
</comment>
<feature type="transmembrane region" description="Helical" evidence="3">
    <location>
        <begin position="192"/>
        <end position="214"/>
    </location>
</feature>
<dbReference type="EMBL" id="QUWK01000003">
    <property type="protein sequence ID" value="RFU95580.1"/>
    <property type="molecule type" value="Genomic_DNA"/>
</dbReference>
<dbReference type="AlphaFoldDB" id="A0A372MK77"/>
<organism evidence="5 6">
    <name type="scientific">Sphaerochaeta halotolerans</name>
    <dbReference type="NCBI Taxonomy" id="2293840"/>
    <lineage>
        <taxon>Bacteria</taxon>
        <taxon>Pseudomonadati</taxon>
        <taxon>Spirochaetota</taxon>
        <taxon>Spirochaetia</taxon>
        <taxon>Spirochaetales</taxon>
        <taxon>Sphaerochaetaceae</taxon>
        <taxon>Sphaerochaeta</taxon>
    </lineage>
</organism>
<evidence type="ECO:0000256" key="2">
    <source>
        <dbReference type="ARBA" id="ARBA00034247"/>
    </source>
</evidence>
<keyword evidence="3" id="KW-0472">Membrane</keyword>
<keyword evidence="6" id="KW-1185">Reference proteome</keyword>
<accession>A0A372MK77</accession>
<keyword evidence="3" id="KW-0812">Transmembrane</keyword>
<dbReference type="Proteomes" id="UP000264002">
    <property type="component" value="Unassembled WGS sequence"/>
</dbReference>
<dbReference type="PANTHER" id="PTHR45138">
    <property type="entry name" value="REGULATORY COMPONENTS OF SENSORY TRANSDUCTION SYSTEM"/>
    <property type="match status" value="1"/>
</dbReference>
<feature type="transmembrane region" description="Helical" evidence="3">
    <location>
        <begin position="135"/>
        <end position="155"/>
    </location>
</feature>
<dbReference type="SUPFAM" id="SSF55073">
    <property type="entry name" value="Nucleotide cyclase"/>
    <property type="match status" value="1"/>
</dbReference>
<dbReference type="CDD" id="cd01949">
    <property type="entry name" value="GGDEF"/>
    <property type="match status" value="1"/>
</dbReference>
<name>A0A372MK77_9SPIR</name>
<dbReference type="InterPro" id="IPR029787">
    <property type="entry name" value="Nucleotide_cyclase"/>
</dbReference>
<feature type="transmembrane region" description="Helical" evidence="3">
    <location>
        <begin position="34"/>
        <end position="53"/>
    </location>
</feature>
<dbReference type="PANTHER" id="PTHR45138:SF9">
    <property type="entry name" value="DIGUANYLATE CYCLASE DGCM-RELATED"/>
    <property type="match status" value="1"/>
</dbReference>
<evidence type="ECO:0000313" key="5">
    <source>
        <dbReference type="EMBL" id="RFU95580.1"/>
    </source>
</evidence>
<comment type="caution">
    <text evidence="5">The sequence shown here is derived from an EMBL/GenBank/DDBJ whole genome shotgun (WGS) entry which is preliminary data.</text>
</comment>
<dbReference type="RefSeq" id="WP_117329528.1">
    <property type="nucleotide sequence ID" value="NZ_QUWK01000003.1"/>
</dbReference>
<evidence type="ECO:0000313" key="6">
    <source>
        <dbReference type="Proteomes" id="UP000264002"/>
    </source>
</evidence>
<feature type="transmembrane region" description="Helical" evidence="3">
    <location>
        <begin position="98"/>
        <end position="123"/>
    </location>
</feature>
<dbReference type="Pfam" id="PF00990">
    <property type="entry name" value="GGDEF"/>
    <property type="match status" value="1"/>
</dbReference>
<feature type="transmembrane region" description="Helical" evidence="3">
    <location>
        <begin position="167"/>
        <end position="186"/>
    </location>
</feature>
<feature type="transmembrane region" description="Helical" evidence="3">
    <location>
        <begin position="65"/>
        <end position="86"/>
    </location>
</feature>
<dbReference type="Gene3D" id="3.30.70.270">
    <property type="match status" value="1"/>
</dbReference>
<dbReference type="InterPro" id="IPR043128">
    <property type="entry name" value="Rev_trsase/Diguanyl_cyclase"/>
</dbReference>
<dbReference type="NCBIfam" id="TIGR00254">
    <property type="entry name" value="GGDEF"/>
    <property type="match status" value="1"/>
</dbReference>
<dbReference type="SMART" id="SM00267">
    <property type="entry name" value="GGDEF"/>
    <property type="match status" value="1"/>
</dbReference>
<evidence type="ECO:0000256" key="1">
    <source>
        <dbReference type="ARBA" id="ARBA00012528"/>
    </source>
</evidence>
<proteinExistence type="predicted"/>
<dbReference type="InterPro" id="IPR000160">
    <property type="entry name" value="GGDEF_dom"/>
</dbReference>
<dbReference type="GO" id="GO:0052621">
    <property type="term" value="F:diguanylate cyclase activity"/>
    <property type="evidence" value="ECO:0007669"/>
    <property type="project" value="UniProtKB-EC"/>
</dbReference>
<sequence length="365" mass="41273">MNATLELDVLSVVLLIFTIALASHSLRSKPINRWYILSAVILLIVIGTELFAYQVDDVGISSQIAPHRIANVLGFGLSPMICYFLFKYISNTEYQQRSVWFYLPFSFHAIVSILSYFTGWYFFVDSMNIYSRGPLFPLATLTMLFYYGLCIVYLTKTLHGYEASDRPLLLLILVTPIVGAGIQIAFPPILTLWPGIALSLLLFYLFSQEQYYAFDVLTGLRNRATFMRDLSDLQRSSKGPATIVVCDVNALKMANDTYGHISGDELLVHTSRLLERCFRGVGRVYRIGGDEFGVIITKEDSLEVERALSPLESQIKLSNKNRTIPLSLAIGWSWCESCSGNLFNTYVAADNSMYDTKRKMKQGRR</sequence>
<reference evidence="5 6" key="2">
    <citation type="submission" date="2018-09" db="EMBL/GenBank/DDBJ databases">
        <title>Genome of Sphaerochaeta halotolerans strain 4-11.</title>
        <authorList>
            <person name="Nazina T.N."/>
            <person name="Sokolova D.S."/>
        </authorList>
    </citation>
    <scope>NUCLEOTIDE SEQUENCE [LARGE SCALE GENOMIC DNA]</scope>
    <source>
        <strain evidence="5 6">4-11</strain>
    </source>
</reference>
<reference evidence="6" key="1">
    <citation type="submission" date="2018-08" db="EMBL/GenBank/DDBJ databases">
        <authorList>
            <person name="Grouzdev D.S."/>
            <person name="Krutkina M.S."/>
        </authorList>
    </citation>
    <scope>NUCLEOTIDE SEQUENCE [LARGE SCALE GENOMIC DNA]</scope>
    <source>
        <strain evidence="6">4-11</strain>
    </source>
</reference>
<protein>
    <recommendedName>
        <fullName evidence="1">diguanylate cyclase</fullName>
        <ecNumber evidence="1">2.7.7.65</ecNumber>
    </recommendedName>
</protein>
<feature type="domain" description="GGDEF" evidence="4">
    <location>
        <begin position="239"/>
        <end position="365"/>
    </location>
</feature>
<feature type="transmembrane region" description="Helical" evidence="3">
    <location>
        <begin position="6"/>
        <end position="22"/>
    </location>
</feature>
<dbReference type="InterPro" id="IPR050469">
    <property type="entry name" value="Diguanylate_Cyclase"/>
</dbReference>
<evidence type="ECO:0000256" key="3">
    <source>
        <dbReference type="SAM" id="Phobius"/>
    </source>
</evidence>
<evidence type="ECO:0000259" key="4">
    <source>
        <dbReference type="PROSITE" id="PS50887"/>
    </source>
</evidence>
<gene>
    <name evidence="5" type="ORF">DYP60_03650</name>
</gene>
<keyword evidence="3" id="KW-1133">Transmembrane helix</keyword>
<dbReference type="EC" id="2.7.7.65" evidence="1"/>
<dbReference type="PROSITE" id="PS50887">
    <property type="entry name" value="GGDEF"/>
    <property type="match status" value="1"/>
</dbReference>